<reference evidence="9" key="1">
    <citation type="submission" date="2021-03" db="EMBL/GenBank/DDBJ databases">
        <title>Acanthopleuribacteraceae sp. M133.</title>
        <authorList>
            <person name="Wang G."/>
        </authorList>
    </citation>
    <scope>NUCLEOTIDE SEQUENCE</scope>
    <source>
        <strain evidence="9">M133</strain>
    </source>
</reference>
<dbReference type="GO" id="GO:0005886">
    <property type="term" value="C:plasma membrane"/>
    <property type="evidence" value="ECO:0007669"/>
    <property type="project" value="TreeGrafter"/>
</dbReference>
<keyword evidence="7" id="KW-0812">Transmembrane</keyword>
<dbReference type="SUPFAM" id="SSF56601">
    <property type="entry name" value="beta-lactamase/transpeptidase-like"/>
    <property type="match status" value="1"/>
</dbReference>
<dbReference type="Pfam" id="PF00905">
    <property type="entry name" value="Transpeptidase"/>
    <property type="match status" value="1"/>
</dbReference>
<dbReference type="GO" id="GO:0071555">
    <property type="term" value="P:cell wall organization"/>
    <property type="evidence" value="ECO:0007669"/>
    <property type="project" value="TreeGrafter"/>
</dbReference>
<protein>
    <recommendedName>
        <fullName evidence="3">beta-lactamase</fullName>
        <ecNumber evidence="3">3.5.2.6</ecNumber>
    </recommendedName>
</protein>
<dbReference type="Gene3D" id="3.40.710.10">
    <property type="entry name" value="DD-peptidase/beta-lactamase superfamily"/>
    <property type="match status" value="1"/>
</dbReference>
<keyword evidence="5" id="KW-0378">Hydrolase</keyword>
<dbReference type="RefSeq" id="WP_237377758.1">
    <property type="nucleotide sequence ID" value="NZ_CP071793.1"/>
</dbReference>
<dbReference type="GO" id="GO:0008658">
    <property type="term" value="F:penicillin binding"/>
    <property type="evidence" value="ECO:0007669"/>
    <property type="project" value="InterPro"/>
</dbReference>
<keyword evidence="4" id="KW-0732">Signal</keyword>
<proteinExistence type="inferred from homology"/>
<evidence type="ECO:0000256" key="2">
    <source>
        <dbReference type="ARBA" id="ARBA00007898"/>
    </source>
</evidence>
<feature type="transmembrane region" description="Helical" evidence="7">
    <location>
        <begin position="21"/>
        <end position="39"/>
    </location>
</feature>
<dbReference type="PANTHER" id="PTHR30627">
    <property type="entry name" value="PEPTIDOGLYCAN D,D-TRANSPEPTIDASE"/>
    <property type="match status" value="1"/>
</dbReference>
<dbReference type="AlphaFoldDB" id="A0A8A4TEX6"/>
<name>A0A8A4TEX6_SULCO</name>
<organism evidence="9 10">
    <name type="scientific">Sulfidibacter corallicola</name>
    <dbReference type="NCBI Taxonomy" id="2818388"/>
    <lineage>
        <taxon>Bacteria</taxon>
        <taxon>Pseudomonadati</taxon>
        <taxon>Acidobacteriota</taxon>
        <taxon>Holophagae</taxon>
        <taxon>Acanthopleuribacterales</taxon>
        <taxon>Acanthopleuribacteraceae</taxon>
        <taxon>Sulfidibacter</taxon>
    </lineage>
</organism>
<keyword evidence="6" id="KW-0046">Antibiotic resistance</keyword>
<feature type="domain" description="Penicillin-binding protein transpeptidase" evidence="8">
    <location>
        <begin position="275"/>
        <end position="554"/>
    </location>
</feature>
<evidence type="ECO:0000313" key="10">
    <source>
        <dbReference type="Proteomes" id="UP000663929"/>
    </source>
</evidence>
<evidence type="ECO:0000256" key="5">
    <source>
        <dbReference type="ARBA" id="ARBA00022801"/>
    </source>
</evidence>
<dbReference type="Proteomes" id="UP000663929">
    <property type="component" value="Chromosome"/>
</dbReference>
<evidence type="ECO:0000256" key="7">
    <source>
        <dbReference type="SAM" id="Phobius"/>
    </source>
</evidence>
<dbReference type="EMBL" id="CP071793">
    <property type="protein sequence ID" value="QTD48097.1"/>
    <property type="molecule type" value="Genomic_DNA"/>
</dbReference>
<sequence>MVLRRRIGYSRRGYGNESRRGLRFLILALVIAGIGYFSYRKFIQINLVKANEALAVDNLDEARTYFQRVSGLPFSKGLGQDGLGVIDLLHEDLESARSHFKIVLEKKPSGTGGDPALILEKFYTRGAYERGRIYRDFLLSWKEADQLSDYYLLFSALSLGNRNIREARSYLDKTPQKLKETPRFAKLSELIHHYEKEDEIPVWVDRNGNPILNYQVTEESYAFDSPKLFAGWGDPNGEASPIADLSTDERLSLIKSTLDLNLQKAAFQAMKGYNGTMVMLQPDTGEVLAAYGSEGLDPLTTTFEPGSVIKVLTYGIFLEEDGDVTPFAPKNYPGNMKIGGRLFYDWTTQGDLNSVEEGMAVSCNLMFAQMGIELGWPELSKGFSLLFDDREVPNMLKRATPGRVSHDPENAYELGRIAIGLDSLETTVLGLVKIPAAVANGGKIPTPQMLDSFANLEGQIYREIESSDVTSAFSAATAEKLQASMEAALQEPRGTARRARVDFVKAAMKTGTAGDRPFNSIMVGMFPLNNPKVVFAFYLHKGGKCEINGARVAKSLQEQIRALAPAYLEN</sequence>
<accession>A0A8A4TEX6</accession>
<dbReference type="EC" id="3.5.2.6" evidence="3"/>
<comment type="catalytic activity">
    <reaction evidence="1">
        <text>a beta-lactam + H2O = a substituted beta-amino acid</text>
        <dbReference type="Rhea" id="RHEA:20401"/>
        <dbReference type="ChEBI" id="CHEBI:15377"/>
        <dbReference type="ChEBI" id="CHEBI:35627"/>
        <dbReference type="ChEBI" id="CHEBI:140347"/>
        <dbReference type="EC" id="3.5.2.6"/>
    </reaction>
</comment>
<evidence type="ECO:0000313" key="9">
    <source>
        <dbReference type="EMBL" id="QTD48097.1"/>
    </source>
</evidence>
<gene>
    <name evidence="9" type="ORF">J3U87_21135</name>
</gene>
<evidence type="ECO:0000256" key="3">
    <source>
        <dbReference type="ARBA" id="ARBA00012865"/>
    </source>
</evidence>
<keyword evidence="7" id="KW-0472">Membrane</keyword>
<evidence type="ECO:0000259" key="8">
    <source>
        <dbReference type="Pfam" id="PF00905"/>
    </source>
</evidence>
<evidence type="ECO:0000256" key="1">
    <source>
        <dbReference type="ARBA" id="ARBA00001526"/>
    </source>
</evidence>
<dbReference type="PANTHER" id="PTHR30627:SF6">
    <property type="entry name" value="BETA-LACTAMASE YBXI-RELATED"/>
    <property type="match status" value="1"/>
</dbReference>
<dbReference type="InterPro" id="IPR050515">
    <property type="entry name" value="Beta-lactam/transpept"/>
</dbReference>
<dbReference type="GO" id="GO:0008800">
    <property type="term" value="F:beta-lactamase activity"/>
    <property type="evidence" value="ECO:0007669"/>
    <property type="project" value="UniProtKB-EC"/>
</dbReference>
<evidence type="ECO:0000256" key="4">
    <source>
        <dbReference type="ARBA" id="ARBA00022729"/>
    </source>
</evidence>
<dbReference type="InterPro" id="IPR012338">
    <property type="entry name" value="Beta-lactam/transpept-like"/>
</dbReference>
<evidence type="ECO:0000256" key="6">
    <source>
        <dbReference type="ARBA" id="ARBA00023251"/>
    </source>
</evidence>
<keyword evidence="7" id="KW-1133">Transmembrane helix</keyword>
<keyword evidence="10" id="KW-1185">Reference proteome</keyword>
<comment type="similarity">
    <text evidence="2">Belongs to the class-D beta-lactamase family.</text>
</comment>
<dbReference type="GO" id="GO:0046677">
    <property type="term" value="P:response to antibiotic"/>
    <property type="evidence" value="ECO:0007669"/>
    <property type="project" value="UniProtKB-KW"/>
</dbReference>
<dbReference type="KEGG" id="scor:J3U87_21135"/>
<dbReference type="InterPro" id="IPR001460">
    <property type="entry name" value="PCN-bd_Tpept"/>
</dbReference>